<dbReference type="OrthoDB" id="9810876at2"/>
<comment type="subcellular location">
    <subcellularLocation>
        <location evidence="1">Cell membrane</location>
        <topology evidence="1">Multi-pass membrane protein</topology>
    </subcellularLocation>
</comment>
<feature type="transmembrane region" description="Helical" evidence="7">
    <location>
        <begin position="12"/>
        <end position="35"/>
    </location>
</feature>
<dbReference type="Pfam" id="PF03773">
    <property type="entry name" value="ArsP_1"/>
    <property type="match status" value="1"/>
</dbReference>
<dbReference type="RefSeq" id="WP_006062265.1">
    <property type="nucleotide sequence ID" value="NZ_KB290824.1"/>
</dbReference>
<evidence type="ECO:0000256" key="1">
    <source>
        <dbReference type="ARBA" id="ARBA00004651"/>
    </source>
</evidence>
<evidence type="ECO:0000256" key="4">
    <source>
        <dbReference type="ARBA" id="ARBA00022692"/>
    </source>
</evidence>
<dbReference type="PANTHER" id="PTHR34184">
    <property type="entry name" value="UPF0718 PROTEIN YCGR"/>
    <property type="match status" value="1"/>
</dbReference>
<feature type="transmembrane region" description="Helical" evidence="7">
    <location>
        <begin position="89"/>
        <end position="112"/>
    </location>
</feature>
<evidence type="ECO:0000313" key="9">
    <source>
        <dbReference type="Proteomes" id="UP000010445"/>
    </source>
</evidence>
<dbReference type="GO" id="GO:0005886">
    <property type="term" value="C:plasma membrane"/>
    <property type="evidence" value="ECO:0007669"/>
    <property type="project" value="UniProtKB-SubCell"/>
</dbReference>
<keyword evidence="5 7" id="KW-1133">Transmembrane helix</keyword>
<evidence type="ECO:0000256" key="6">
    <source>
        <dbReference type="ARBA" id="ARBA00023136"/>
    </source>
</evidence>
<dbReference type="InterPro" id="IPR005524">
    <property type="entry name" value="DUF318"/>
</dbReference>
<sequence>MSKLDERIDVHAGSWVIPTLVFITLGGAFCISLIDAPLITLHARIEAWATIVIALIVQAIPFLVLGILVSSVLSAFVPASVYQRFPRGVFGVPVAALAGMAIPACECASVPVGQSLMRRGVAPSHALVFLLASPAINPVVLVATAVAFNGNPMMVWARFAASLTAACVVGWIWMRVRFTIDGVADDACGHHHHRSWEAFRVTAVQDFLQACGFLVIGAAIAALIKVAVPESALSVVTSNVWLGVAMMVLLAVVMSLCSEADAFVAASFVGVSPIAQLAFMVVGPMVDIKLVFMQVGAFGWRFVLRFVPLVLVAAMLSAVGVGIALL</sequence>
<dbReference type="eggNOG" id="COG0701">
    <property type="taxonomic scope" value="Bacteria"/>
</dbReference>
<feature type="transmembrane region" description="Helical" evidence="7">
    <location>
        <begin position="302"/>
        <end position="325"/>
    </location>
</feature>
<dbReference type="InterPro" id="IPR052923">
    <property type="entry name" value="UPF0718"/>
</dbReference>
<dbReference type="HOGENOM" id="CLU_039914_0_0_11"/>
<keyword evidence="4 7" id="KW-0812">Transmembrane</keyword>
<evidence type="ECO:0000256" key="3">
    <source>
        <dbReference type="ARBA" id="ARBA00022475"/>
    </source>
</evidence>
<keyword evidence="3" id="KW-1003">Cell membrane</keyword>
<feature type="transmembrane region" description="Helical" evidence="7">
    <location>
        <begin position="124"/>
        <end position="148"/>
    </location>
</feature>
<evidence type="ECO:0000256" key="7">
    <source>
        <dbReference type="SAM" id="Phobius"/>
    </source>
</evidence>
<dbReference type="PANTHER" id="PTHR34184:SF4">
    <property type="entry name" value="UPF0718 PROTEIN YCGR"/>
    <property type="match status" value="1"/>
</dbReference>
<protein>
    <submittedName>
        <fullName evidence="8">Putative permease</fullName>
    </submittedName>
</protein>
<dbReference type="Proteomes" id="UP000010445">
    <property type="component" value="Unassembled WGS sequence"/>
</dbReference>
<gene>
    <name evidence="8" type="ORF">HMPREF9997_02461</name>
</gene>
<evidence type="ECO:0000313" key="8">
    <source>
        <dbReference type="EMBL" id="EKX88097.1"/>
    </source>
</evidence>
<feature type="transmembrane region" description="Helical" evidence="7">
    <location>
        <begin position="240"/>
        <end position="256"/>
    </location>
</feature>
<keyword evidence="9" id="KW-1185">Reference proteome</keyword>
<comment type="similarity">
    <text evidence="2">Belongs to the UPF0718 family.</text>
</comment>
<reference evidence="8 9" key="1">
    <citation type="submission" date="2012-05" db="EMBL/GenBank/DDBJ databases">
        <authorList>
            <person name="Weinstock G."/>
            <person name="Sodergren E."/>
            <person name="Lobos E.A."/>
            <person name="Fulton L."/>
            <person name="Fulton R."/>
            <person name="Courtney L."/>
            <person name="Fronick C."/>
            <person name="O'Laughlin M."/>
            <person name="Godfrey J."/>
            <person name="Wilson R.M."/>
            <person name="Miner T."/>
            <person name="Farmer C."/>
            <person name="Delehaunty K."/>
            <person name="Cordes M."/>
            <person name="Minx P."/>
            <person name="Tomlinson C."/>
            <person name="Chen J."/>
            <person name="Wollam A."/>
            <person name="Pepin K.H."/>
            <person name="Bhonagiri V."/>
            <person name="Zhang X."/>
            <person name="Suruliraj S."/>
            <person name="Warren W."/>
            <person name="Mitreva M."/>
            <person name="Mardis E.R."/>
            <person name="Wilson R.K."/>
        </authorList>
    </citation>
    <scope>NUCLEOTIDE SEQUENCE [LARGE SCALE GENOMIC DNA]</scope>
    <source>
        <strain evidence="8 9">F0235</strain>
    </source>
</reference>
<dbReference type="PATRIC" id="fig|1035195.3.peg.2199"/>
<evidence type="ECO:0000256" key="2">
    <source>
        <dbReference type="ARBA" id="ARBA00006386"/>
    </source>
</evidence>
<evidence type="ECO:0000256" key="5">
    <source>
        <dbReference type="ARBA" id="ARBA00022989"/>
    </source>
</evidence>
<keyword evidence="6 7" id="KW-0472">Membrane</keyword>
<dbReference type="EMBL" id="AMEM01000040">
    <property type="protein sequence ID" value="EKX88097.1"/>
    <property type="molecule type" value="Genomic_DNA"/>
</dbReference>
<organism evidence="8 9">
    <name type="scientific">Corynebacterium durum F0235</name>
    <dbReference type="NCBI Taxonomy" id="1035195"/>
    <lineage>
        <taxon>Bacteria</taxon>
        <taxon>Bacillati</taxon>
        <taxon>Actinomycetota</taxon>
        <taxon>Actinomycetes</taxon>
        <taxon>Mycobacteriales</taxon>
        <taxon>Corynebacteriaceae</taxon>
        <taxon>Corynebacterium</taxon>
    </lineage>
</organism>
<feature type="transmembrane region" description="Helical" evidence="7">
    <location>
        <begin position="207"/>
        <end position="228"/>
    </location>
</feature>
<feature type="transmembrane region" description="Helical" evidence="7">
    <location>
        <begin position="262"/>
        <end position="282"/>
    </location>
</feature>
<dbReference type="STRING" id="1035195.HMPREF9997_02461"/>
<accession>L1MA40</accession>
<comment type="caution">
    <text evidence="8">The sequence shown here is derived from an EMBL/GenBank/DDBJ whole genome shotgun (WGS) entry which is preliminary data.</text>
</comment>
<feature type="transmembrane region" description="Helical" evidence="7">
    <location>
        <begin position="155"/>
        <end position="174"/>
    </location>
</feature>
<feature type="transmembrane region" description="Helical" evidence="7">
    <location>
        <begin position="47"/>
        <end position="77"/>
    </location>
</feature>
<proteinExistence type="inferred from homology"/>
<name>L1MA40_9CORY</name>
<dbReference type="AlphaFoldDB" id="L1MA40"/>